<keyword evidence="3 7" id="KW-1133">Transmembrane helix</keyword>
<evidence type="ECO:0000256" key="3">
    <source>
        <dbReference type="ARBA" id="ARBA00022989"/>
    </source>
</evidence>
<organism evidence="9 10">
    <name type="scientific">Terrihabitans soli</name>
    <dbReference type="NCBI Taxonomy" id="708113"/>
    <lineage>
        <taxon>Bacteria</taxon>
        <taxon>Pseudomonadati</taxon>
        <taxon>Pseudomonadota</taxon>
        <taxon>Alphaproteobacteria</taxon>
        <taxon>Hyphomicrobiales</taxon>
        <taxon>Terrihabitans</taxon>
    </lineage>
</organism>
<dbReference type="PROSITE" id="PS50076">
    <property type="entry name" value="DNAJ_2"/>
    <property type="match status" value="1"/>
</dbReference>
<dbReference type="Pfam" id="PF00226">
    <property type="entry name" value="DnaJ"/>
    <property type="match status" value="1"/>
</dbReference>
<dbReference type="CDD" id="cd06257">
    <property type="entry name" value="DnaJ"/>
    <property type="match status" value="1"/>
</dbReference>
<feature type="region of interest" description="Disordered" evidence="6">
    <location>
        <begin position="87"/>
        <end position="119"/>
    </location>
</feature>
<keyword evidence="10" id="KW-1185">Reference proteome</keyword>
<dbReference type="PANTHER" id="PTHR12763:SF28">
    <property type="entry name" value="GEO10507P1-RELATED"/>
    <property type="match status" value="1"/>
</dbReference>
<dbReference type="FunFam" id="1.10.287.110:FF:000001">
    <property type="entry name" value="Import inner membrane translocase subunit tim14"/>
    <property type="match status" value="1"/>
</dbReference>
<evidence type="ECO:0000256" key="2">
    <source>
        <dbReference type="ARBA" id="ARBA00022692"/>
    </source>
</evidence>
<dbReference type="SUPFAM" id="SSF46565">
    <property type="entry name" value="Chaperone J-domain"/>
    <property type="match status" value="1"/>
</dbReference>
<comment type="subcellular location">
    <subcellularLocation>
        <location evidence="1">Membrane</location>
        <topology evidence="1">Single-pass membrane protein</topology>
    </subcellularLocation>
</comment>
<evidence type="ECO:0000313" key="9">
    <source>
        <dbReference type="EMBL" id="BCJ91142.1"/>
    </source>
</evidence>
<evidence type="ECO:0000313" key="10">
    <source>
        <dbReference type="Proteomes" id="UP000515317"/>
    </source>
</evidence>
<feature type="compositionally biased region" description="Basic and acidic residues" evidence="6">
    <location>
        <begin position="87"/>
        <end position="107"/>
    </location>
</feature>
<feature type="domain" description="J" evidence="8">
    <location>
        <begin position="122"/>
        <end position="175"/>
    </location>
</feature>
<evidence type="ECO:0000256" key="4">
    <source>
        <dbReference type="ARBA" id="ARBA00023136"/>
    </source>
</evidence>
<gene>
    <name evidence="9" type="ORF">IZ6_18770</name>
</gene>
<feature type="transmembrane region" description="Helical" evidence="7">
    <location>
        <begin position="6"/>
        <end position="30"/>
    </location>
</feature>
<evidence type="ECO:0000259" key="8">
    <source>
        <dbReference type="PROSITE" id="PS50076"/>
    </source>
</evidence>
<accession>A0A6S6QV51</accession>
<dbReference type="GO" id="GO:0016020">
    <property type="term" value="C:membrane"/>
    <property type="evidence" value="ECO:0007669"/>
    <property type="project" value="UniProtKB-SubCell"/>
</dbReference>
<proteinExistence type="inferred from homology"/>
<dbReference type="SMART" id="SM00271">
    <property type="entry name" value="DnaJ"/>
    <property type="match status" value="1"/>
</dbReference>
<comment type="similarity">
    <text evidence="5">Belongs to the TIM14 family.</text>
</comment>
<evidence type="ECO:0000256" key="5">
    <source>
        <dbReference type="ARBA" id="ARBA00038105"/>
    </source>
</evidence>
<dbReference type="Gene3D" id="1.10.287.110">
    <property type="entry name" value="DnaJ domain"/>
    <property type="match status" value="1"/>
</dbReference>
<sequence length="175" mass="18784">MQSGAIRGAVFALALGVIALLVFLYLTRVYVAADPVRMAQRMRLSFGLGGVIAGVALFVAGRGGFGLPLLVVGIGLLMTWFRRGSVEGDENRGPSARGEDLKGDPGPRSHHPARQSAMTEEEAYKVLGLDPGAGADEVRRAHRALMQKLHPDRGGSDWLASRINQAKDVLIRKSR</sequence>
<dbReference type="AlphaFoldDB" id="A0A6S6QV51"/>
<dbReference type="Proteomes" id="UP000515317">
    <property type="component" value="Chromosome"/>
</dbReference>
<dbReference type="PANTHER" id="PTHR12763">
    <property type="match status" value="1"/>
</dbReference>
<protein>
    <recommendedName>
        <fullName evidence="8">J domain-containing protein</fullName>
    </recommendedName>
</protein>
<reference evidence="9 10" key="1">
    <citation type="submission" date="2020-08" db="EMBL/GenBank/DDBJ databases">
        <title>Genome sequence of Rhizobiales bacterium strain IZ6.</title>
        <authorList>
            <person name="Nakai R."/>
            <person name="Naganuma T."/>
        </authorList>
    </citation>
    <scope>NUCLEOTIDE SEQUENCE [LARGE SCALE GENOMIC DNA]</scope>
    <source>
        <strain evidence="9 10">IZ6</strain>
    </source>
</reference>
<dbReference type="KEGG" id="tso:IZ6_18770"/>
<evidence type="ECO:0000256" key="1">
    <source>
        <dbReference type="ARBA" id="ARBA00004167"/>
    </source>
</evidence>
<feature type="transmembrane region" description="Helical" evidence="7">
    <location>
        <begin position="42"/>
        <end position="59"/>
    </location>
</feature>
<dbReference type="InterPro" id="IPR001623">
    <property type="entry name" value="DnaJ_domain"/>
</dbReference>
<keyword evidence="4 7" id="KW-0472">Membrane</keyword>
<name>A0A6S6QV51_9HYPH</name>
<evidence type="ECO:0000256" key="7">
    <source>
        <dbReference type="SAM" id="Phobius"/>
    </source>
</evidence>
<dbReference type="InterPro" id="IPR036869">
    <property type="entry name" value="J_dom_sf"/>
</dbReference>
<keyword evidence="2 7" id="KW-0812">Transmembrane</keyword>
<dbReference type="EMBL" id="AP023361">
    <property type="protein sequence ID" value="BCJ91142.1"/>
    <property type="molecule type" value="Genomic_DNA"/>
</dbReference>
<dbReference type="PRINTS" id="PR00625">
    <property type="entry name" value="JDOMAIN"/>
</dbReference>
<evidence type="ECO:0000256" key="6">
    <source>
        <dbReference type="SAM" id="MobiDB-lite"/>
    </source>
</evidence>